<dbReference type="EMBL" id="JACCBA010000001">
    <property type="protein sequence ID" value="NYD45115.1"/>
    <property type="molecule type" value="Genomic_DNA"/>
</dbReference>
<evidence type="ECO:0000313" key="1">
    <source>
        <dbReference type="EMBL" id="NYD45115.1"/>
    </source>
</evidence>
<protein>
    <submittedName>
        <fullName evidence="1">Ketosteroid isomerase-like protein</fullName>
    </submittedName>
</protein>
<sequence length="61" mass="6479">MDVKGAARGGSAHDNRCLGVFTVRNGKITCVREYTDTQTSNAPCWTPRVCLEVASAAHANA</sequence>
<dbReference type="GO" id="GO:0016853">
    <property type="term" value="F:isomerase activity"/>
    <property type="evidence" value="ECO:0007669"/>
    <property type="project" value="UniProtKB-KW"/>
</dbReference>
<dbReference type="Gene3D" id="3.10.450.50">
    <property type="match status" value="1"/>
</dbReference>
<dbReference type="SUPFAM" id="SSF54427">
    <property type="entry name" value="NTF2-like"/>
    <property type="match status" value="1"/>
</dbReference>
<keyword evidence="2" id="KW-1185">Reference proteome</keyword>
<dbReference type="InterPro" id="IPR032710">
    <property type="entry name" value="NTF2-like_dom_sf"/>
</dbReference>
<evidence type="ECO:0000313" key="2">
    <source>
        <dbReference type="Proteomes" id="UP000529783"/>
    </source>
</evidence>
<reference evidence="1 2" key="1">
    <citation type="submission" date="2020-07" db="EMBL/GenBank/DDBJ databases">
        <title>Sequencing the genomes of 1000 actinobacteria strains.</title>
        <authorList>
            <person name="Klenk H.-P."/>
        </authorList>
    </citation>
    <scope>NUCLEOTIDE SEQUENCE [LARGE SCALE GENOMIC DNA]</scope>
    <source>
        <strain evidence="1 2">DSM 40398</strain>
    </source>
</reference>
<comment type="caution">
    <text evidence="1">The sequence shown here is derived from an EMBL/GenBank/DDBJ whole genome shotgun (WGS) entry which is preliminary data.</text>
</comment>
<gene>
    <name evidence="1" type="ORF">BJY14_001098</name>
</gene>
<dbReference type="Proteomes" id="UP000529783">
    <property type="component" value="Unassembled WGS sequence"/>
</dbReference>
<organism evidence="1 2">
    <name type="scientific">Actinomadura luteofluorescens</name>
    <dbReference type="NCBI Taxonomy" id="46163"/>
    <lineage>
        <taxon>Bacteria</taxon>
        <taxon>Bacillati</taxon>
        <taxon>Actinomycetota</taxon>
        <taxon>Actinomycetes</taxon>
        <taxon>Streptosporangiales</taxon>
        <taxon>Thermomonosporaceae</taxon>
        <taxon>Actinomadura</taxon>
    </lineage>
</organism>
<proteinExistence type="predicted"/>
<dbReference type="AlphaFoldDB" id="A0A7Y9JDP8"/>
<keyword evidence="1" id="KW-0413">Isomerase</keyword>
<name>A0A7Y9JDP8_9ACTN</name>
<accession>A0A7Y9JDP8</accession>